<sequence length="75" mass="8617">MHTIKLSVSDEIYAQIVSLFQTFPSNELKVVEDTPSFVVSDVDEAKERVFQAEKNAKYIDHDEFVKEIDSHIDSL</sequence>
<dbReference type="EMBL" id="SZPX01000004">
    <property type="protein sequence ID" value="TKI69588.1"/>
    <property type="molecule type" value="Genomic_DNA"/>
</dbReference>
<reference evidence="1 2" key="1">
    <citation type="submission" date="2019-04" db="EMBL/GenBank/DDBJ databases">
        <title>Sulfurimonas crateris sp. nov. a facultative anaerobic sulfur-oxidizing chemolithautotrophic bacterium isolated from a terrestrial mud vulcano.</title>
        <authorList>
            <person name="Ratnikova N.M."/>
            <person name="Slobodkin A.I."/>
            <person name="Merkel A.Y."/>
            <person name="Novikov A."/>
            <person name="Bonch-Osmolovskaya E.A."/>
            <person name="Slobodkina G.B."/>
        </authorList>
    </citation>
    <scope>NUCLEOTIDE SEQUENCE [LARGE SCALE GENOMIC DNA]</scope>
    <source>
        <strain evidence="1 2">SN118</strain>
    </source>
</reference>
<proteinExistence type="predicted"/>
<accession>A0A4U2Z5X1</accession>
<name>A0A4U2Z5X1_9BACT</name>
<dbReference type="RefSeq" id="WP_137013283.1">
    <property type="nucleotide sequence ID" value="NZ_SZPX01000004.1"/>
</dbReference>
<organism evidence="1 2">
    <name type="scientific">Sulfurimonas crateris</name>
    <dbReference type="NCBI Taxonomy" id="2574727"/>
    <lineage>
        <taxon>Bacteria</taxon>
        <taxon>Pseudomonadati</taxon>
        <taxon>Campylobacterota</taxon>
        <taxon>Epsilonproteobacteria</taxon>
        <taxon>Campylobacterales</taxon>
        <taxon>Sulfurimonadaceae</taxon>
        <taxon>Sulfurimonas</taxon>
    </lineage>
</organism>
<comment type="caution">
    <text evidence="1">The sequence shown here is derived from an EMBL/GenBank/DDBJ whole genome shotgun (WGS) entry which is preliminary data.</text>
</comment>
<dbReference type="Proteomes" id="UP000309561">
    <property type="component" value="Unassembled WGS sequence"/>
</dbReference>
<gene>
    <name evidence="1" type="ORF">FCU45_05900</name>
</gene>
<evidence type="ECO:0000313" key="1">
    <source>
        <dbReference type="EMBL" id="TKI69588.1"/>
    </source>
</evidence>
<keyword evidence="2" id="KW-1185">Reference proteome</keyword>
<protein>
    <submittedName>
        <fullName evidence="1">Uncharacterized protein</fullName>
    </submittedName>
</protein>
<dbReference type="AlphaFoldDB" id="A0A4U2Z5X1"/>
<evidence type="ECO:0000313" key="2">
    <source>
        <dbReference type="Proteomes" id="UP000309561"/>
    </source>
</evidence>